<organism evidence="2 3">
    <name type="scientific">Lachnospira intestinalis</name>
    <dbReference type="NCBI Taxonomy" id="3133158"/>
    <lineage>
        <taxon>Bacteria</taxon>
        <taxon>Bacillati</taxon>
        <taxon>Bacillota</taxon>
        <taxon>Clostridia</taxon>
        <taxon>Lachnospirales</taxon>
        <taxon>Lachnospiraceae</taxon>
        <taxon>Lachnospira</taxon>
    </lineage>
</organism>
<feature type="coiled-coil region" evidence="1">
    <location>
        <begin position="27"/>
        <end position="77"/>
    </location>
</feature>
<sequence length="117" mass="13678">MGRIDELKAELIQAVLDSEEYREYKRLEAEVSKNADLKRAIDEFRRRNFEIQYNDEIQEIDENISQLEAQYADMRNQGLAKSYFSAELCLCRLVQDVCVSLVDAVDFDVDFLNESGR</sequence>
<dbReference type="InterPro" id="IPR010368">
    <property type="entry name" value="Com_YlbF"/>
</dbReference>
<dbReference type="Pfam" id="PF06133">
    <property type="entry name" value="Com_YlbF"/>
    <property type="match status" value="1"/>
</dbReference>
<evidence type="ECO:0000313" key="3">
    <source>
        <dbReference type="Proteomes" id="UP001546774"/>
    </source>
</evidence>
<keyword evidence="1" id="KW-0175">Coiled coil</keyword>
<accession>A0ABV1H2N3</accession>
<evidence type="ECO:0000313" key="2">
    <source>
        <dbReference type="EMBL" id="MEQ2553951.1"/>
    </source>
</evidence>
<dbReference type="SUPFAM" id="SSF158622">
    <property type="entry name" value="YheA/YmcA-like"/>
    <property type="match status" value="1"/>
</dbReference>
<keyword evidence="3" id="KW-1185">Reference proteome</keyword>
<dbReference type="InterPro" id="IPR023378">
    <property type="entry name" value="YheA/YmcA-like_dom_sf"/>
</dbReference>
<dbReference type="Gene3D" id="1.20.1500.10">
    <property type="entry name" value="YheA/YmcA-like"/>
    <property type="match status" value="1"/>
</dbReference>
<evidence type="ECO:0000256" key="1">
    <source>
        <dbReference type="SAM" id="Coils"/>
    </source>
</evidence>
<comment type="caution">
    <text evidence="2">The sequence shown here is derived from an EMBL/GenBank/DDBJ whole genome shotgun (WGS) entry which is preliminary data.</text>
</comment>
<name>A0ABV1H2N3_9FIRM</name>
<reference evidence="2" key="1">
    <citation type="submission" date="2024-03" db="EMBL/GenBank/DDBJ databases">
        <title>Human intestinal bacterial collection.</title>
        <authorList>
            <person name="Pauvert C."/>
            <person name="Hitch T.C.A."/>
            <person name="Clavel T."/>
        </authorList>
    </citation>
    <scope>NUCLEOTIDE SEQUENCE [LARGE SCALE GENOMIC DNA]</scope>
    <source>
        <strain evidence="2">CLA-AA-H89B</strain>
    </source>
</reference>
<proteinExistence type="predicted"/>
<gene>
    <name evidence="2" type="ORF">WMO37_02845</name>
</gene>
<dbReference type="Proteomes" id="UP001546774">
    <property type="component" value="Unassembled WGS sequence"/>
</dbReference>
<dbReference type="EMBL" id="JBBMFS010000002">
    <property type="protein sequence ID" value="MEQ2553951.1"/>
    <property type="molecule type" value="Genomic_DNA"/>
</dbReference>
<protein>
    <submittedName>
        <fullName evidence="2">YlbF family regulator</fullName>
    </submittedName>
</protein>